<sequence length="69" mass="7778">FATDGRDNTEAAGAIADFSTLEKAKKLKLEPEEFLDQNNSFDFFKKTGDLIFAKSKSFNVSDLMIILRQ</sequence>
<name>A0A2H0ECL9_9BACT</name>
<dbReference type="SUPFAM" id="SSF82544">
    <property type="entry name" value="GckA/TtuD-like"/>
    <property type="match status" value="1"/>
</dbReference>
<reference evidence="2 3" key="1">
    <citation type="submission" date="2017-09" db="EMBL/GenBank/DDBJ databases">
        <title>Depth-based differentiation of microbial function through sediment-hosted aquifers and enrichment of novel symbionts in the deep terrestrial subsurface.</title>
        <authorList>
            <person name="Probst A.J."/>
            <person name="Ladd B."/>
            <person name="Jarett J.K."/>
            <person name="Geller-Mcgrath D.E."/>
            <person name="Sieber C.M."/>
            <person name="Emerson J.B."/>
            <person name="Anantharaman K."/>
            <person name="Thomas B.C."/>
            <person name="Malmstrom R."/>
            <person name="Stieglmeier M."/>
            <person name="Klingl A."/>
            <person name="Woyke T."/>
            <person name="Ryan C.M."/>
            <person name="Banfield J.F."/>
        </authorList>
    </citation>
    <scope>NUCLEOTIDE SEQUENCE [LARGE SCALE GENOMIC DNA]</scope>
    <source>
        <strain evidence="2">CG18_big_fil_WC_8_21_14_2_50_39_7</strain>
    </source>
</reference>
<dbReference type="InterPro" id="IPR037035">
    <property type="entry name" value="GK-like_C_sf"/>
</dbReference>
<evidence type="ECO:0000313" key="2">
    <source>
        <dbReference type="EMBL" id="PIP92041.1"/>
    </source>
</evidence>
<dbReference type="PANTHER" id="PTHR12227:SF0">
    <property type="entry name" value="GLYCERATE KINASE"/>
    <property type="match status" value="1"/>
</dbReference>
<proteinExistence type="predicted"/>
<dbReference type="GO" id="GO:0008887">
    <property type="term" value="F:glycerate kinase activity"/>
    <property type="evidence" value="ECO:0007669"/>
    <property type="project" value="InterPro"/>
</dbReference>
<feature type="domain" description="MOFRL" evidence="1">
    <location>
        <begin position="2"/>
        <end position="62"/>
    </location>
</feature>
<dbReference type="InterPro" id="IPR039760">
    <property type="entry name" value="MOFRL_protein"/>
</dbReference>
<feature type="non-terminal residue" evidence="2">
    <location>
        <position position="1"/>
    </location>
</feature>
<organism evidence="2 3">
    <name type="scientific">Candidatus Wolfebacteria bacterium CG18_big_fil_WC_8_21_14_2_50_39_7</name>
    <dbReference type="NCBI Taxonomy" id="1975071"/>
    <lineage>
        <taxon>Bacteria</taxon>
        <taxon>Candidatus Wolfeibacteriota</taxon>
    </lineage>
</organism>
<dbReference type="PANTHER" id="PTHR12227">
    <property type="entry name" value="GLYCERATE KINASE"/>
    <property type="match status" value="1"/>
</dbReference>
<protein>
    <recommendedName>
        <fullName evidence="1">MOFRL domain-containing protein</fullName>
    </recommendedName>
</protein>
<dbReference type="Gene3D" id="3.40.1480.10">
    <property type="entry name" value="MOFRL domain"/>
    <property type="match status" value="1"/>
</dbReference>
<gene>
    <name evidence="2" type="ORF">COW77_02110</name>
</gene>
<dbReference type="Pfam" id="PF05161">
    <property type="entry name" value="MOFRL"/>
    <property type="match status" value="1"/>
</dbReference>
<evidence type="ECO:0000313" key="3">
    <source>
        <dbReference type="Proteomes" id="UP000229241"/>
    </source>
</evidence>
<dbReference type="EMBL" id="PCTX01000064">
    <property type="protein sequence ID" value="PIP92041.1"/>
    <property type="molecule type" value="Genomic_DNA"/>
</dbReference>
<accession>A0A2H0ECL9</accession>
<dbReference type="Proteomes" id="UP000229241">
    <property type="component" value="Unassembled WGS sequence"/>
</dbReference>
<comment type="caution">
    <text evidence="2">The sequence shown here is derived from an EMBL/GenBank/DDBJ whole genome shotgun (WGS) entry which is preliminary data.</text>
</comment>
<dbReference type="InterPro" id="IPR007835">
    <property type="entry name" value="MOFRL"/>
</dbReference>
<evidence type="ECO:0000259" key="1">
    <source>
        <dbReference type="Pfam" id="PF05161"/>
    </source>
</evidence>
<dbReference type="AlphaFoldDB" id="A0A2H0ECL9"/>
<dbReference type="GO" id="GO:0005737">
    <property type="term" value="C:cytoplasm"/>
    <property type="evidence" value="ECO:0007669"/>
    <property type="project" value="TreeGrafter"/>
</dbReference>